<name>A0A7S1F7X5_NOCSC</name>
<reference evidence="2" key="1">
    <citation type="submission" date="2021-01" db="EMBL/GenBank/DDBJ databases">
        <authorList>
            <person name="Corre E."/>
            <person name="Pelletier E."/>
            <person name="Niang G."/>
            <person name="Scheremetjew M."/>
            <person name="Finn R."/>
            <person name="Kale V."/>
            <person name="Holt S."/>
            <person name="Cochrane G."/>
            <person name="Meng A."/>
            <person name="Brown T."/>
            <person name="Cohen L."/>
        </authorList>
    </citation>
    <scope>NUCLEOTIDE SEQUENCE</scope>
</reference>
<evidence type="ECO:0000313" key="2">
    <source>
        <dbReference type="EMBL" id="CAD8850507.1"/>
    </source>
</evidence>
<gene>
    <name evidence="2" type="ORF">NSCI0253_LOCUS24857</name>
</gene>
<dbReference type="EMBL" id="HBFQ01035243">
    <property type="protein sequence ID" value="CAD8850507.1"/>
    <property type="molecule type" value="Transcribed_RNA"/>
</dbReference>
<sequence length="315" mass="34721">MAVAVLKVSCDDHIYRISVPWESDSASLWRLIESAVPGLGQRTLVFVDPVGKEQTLSSSTYSLFKSTAREAVSGRPILKLEAVPVTADSSRGSPPLSDKGPNDGIVLRLRAYAGRGRRQPRSAQHTRTWEEDPRDLDELLAQFDTQDSNAATVKKPGKVKKRKNTTERSSLHLGEVLVEEKALEEGNSTILPRCEQLEGAELAEPQGLLLSEAHAHGDEPRPDRDQGLGGSVFSFDSTVEEQRQEAYDFRQLPRSASCPCFPVWPEVVSSDMESVSGQHLPQWPVTPESTPPVSPRGVDYHQVVWVPVWVPMLPG</sequence>
<proteinExistence type="predicted"/>
<accession>A0A7S1F7X5</accession>
<dbReference type="AlphaFoldDB" id="A0A7S1F7X5"/>
<organism evidence="2">
    <name type="scientific">Noctiluca scintillans</name>
    <name type="common">Sea sparkle</name>
    <name type="synonym">Red tide dinoflagellate</name>
    <dbReference type="NCBI Taxonomy" id="2966"/>
    <lineage>
        <taxon>Eukaryota</taxon>
        <taxon>Sar</taxon>
        <taxon>Alveolata</taxon>
        <taxon>Dinophyceae</taxon>
        <taxon>Noctilucales</taxon>
        <taxon>Noctilucaceae</taxon>
        <taxon>Noctiluca</taxon>
    </lineage>
</organism>
<evidence type="ECO:0000256" key="1">
    <source>
        <dbReference type="SAM" id="MobiDB-lite"/>
    </source>
</evidence>
<feature type="region of interest" description="Disordered" evidence="1">
    <location>
        <begin position="115"/>
        <end position="134"/>
    </location>
</feature>
<protein>
    <submittedName>
        <fullName evidence="2">Uncharacterized protein</fullName>
    </submittedName>
</protein>